<dbReference type="AlphaFoldDB" id="A0AAE0WDU7"/>
<evidence type="ECO:0000313" key="12">
    <source>
        <dbReference type="Proteomes" id="UP001195483"/>
    </source>
</evidence>
<dbReference type="GO" id="GO:0003735">
    <property type="term" value="F:structural constituent of ribosome"/>
    <property type="evidence" value="ECO:0007669"/>
    <property type="project" value="InterPro"/>
</dbReference>
<keyword evidence="6" id="KW-0496">Mitochondrion</keyword>
<keyword evidence="7" id="KW-0687">Ribonucleoprotein</keyword>
<dbReference type="InterPro" id="IPR040054">
    <property type="entry name" value="MRPS18B"/>
</dbReference>
<dbReference type="Pfam" id="PF01084">
    <property type="entry name" value="Ribosomal_S18"/>
    <property type="match status" value="1"/>
</dbReference>
<evidence type="ECO:0000256" key="3">
    <source>
        <dbReference type="ARBA" id="ARBA00022553"/>
    </source>
</evidence>
<dbReference type="EMBL" id="JAEAOA010000383">
    <property type="protein sequence ID" value="KAK3611011.1"/>
    <property type="molecule type" value="Genomic_DNA"/>
</dbReference>
<evidence type="ECO:0000313" key="11">
    <source>
        <dbReference type="EMBL" id="KAK3611011.1"/>
    </source>
</evidence>
<name>A0AAE0WDU7_9BIVA</name>
<dbReference type="PANTHER" id="PTHR13329">
    <property type="entry name" value="MITOCHONDRIAL RIBOSOMAL PROTEIN S18B"/>
    <property type="match status" value="1"/>
</dbReference>
<evidence type="ECO:0000256" key="2">
    <source>
        <dbReference type="ARBA" id="ARBA00006136"/>
    </source>
</evidence>
<evidence type="ECO:0000256" key="1">
    <source>
        <dbReference type="ARBA" id="ARBA00004173"/>
    </source>
</evidence>
<dbReference type="PANTHER" id="PTHR13329:SF2">
    <property type="entry name" value="SMALL RIBOSOMAL SUBUNIT PROTEIN MS40"/>
    <property type="match status" value="1"/>
</dbReference>
<dbReference type="InterPro" id="IPR001648">
    <property type="entry name" value="Ribosomal_bS18"/>
</dbReference>
<evidence type="ECO:0000256" key="8">
    <source>
        <dbReference type="ARBA" id="ARBA00032055"/>
    </source>
</evidence>
<dbReference type="FunFam" id="4.10.640.10:FF:000008">
    <property type="entry name" value="28S ribosomal protein S18b, mitochondrial"/>
    <property type="match status" value="1"/>
</dbReference>
<evidence type="ECO:0000256" key="7">
    <source>
        <dbReference type="ARBA" id="ARBA00023274"/>
    </source>
</evidence>
<evidence type="ECO:0000256" key="4">
    <source>
        <dbReference type="ARBA" id="ARBA00022946"/>
    </source>
</evidence>
<protein>
    <recommendedName>
        <fullName evidence="9">Small ribosomal subunit protein mS40</fullName>
    </recommendedName>
    <alternativeName>
        <fullName evidence="8">28S ribosomal protein S18-2, mitochondrial</fullName>
    </alternativeName>
    <alternativeName>
        <fullName evidence="10">28S ribosomal protein S18b, mitochondrial</fullName>
    </alternativeName>
</protein>
<comment type="subcellular location">
    <subcellularLocation>
        <location evidence="1">Mitochondrion</location>
    </subcellularLocation>
</comment>
<reference evidence="11" key="3">
    <citation type="submission" date="2023-05" db="EMBL/GenBank/DDBJ databases">
        <authorList>
            <person name="Smith C.H."/>
        </authorList>
    </citation>
    <scope>NUCLEOTIDE SEQUENCE</scope>
    <source>
        <strain evidence="11">CHS0354</strain>
        <tissue evidence="11">Mantle</tissue>
    </source>
</reference>
<dbReference type="GO" id="GO:0005763">
    <property type="term" value="C:mitochondrial small ribosomal subunit"/>
    <property type="evidence" value="ECO:0007669"/>
    <property type="project" value="UniProtKB-ARBA"/>
</dbReference>
<evidence type="ECO:0000256" key="10">
    <source>
        <dbReference type="ARBA" id="ARBA00035515"/>
    </source>
</evidence>
<organism evidence="11 12">
    <name type="scientific">Potamilus streckersoni</name>
    <dbReference type="NCBI Taxonomy" id="2493646"/>
    <lineage>
        <taxon>Eukaryota</taxon>
        <taxon>Metazoa</taxon>
        <taxon>Spiralia</taxon>
        <taxon>Lophotrochozoa</taxon>
        <taxon>Mollusca</taxon>
        <taxon>Bivalvia</taxon>
        <taxon>Autobranchia</taxon>
        <taxon>Heteroconchia</taxon>
        <taxon>Palaeoheterodonta</taxon>
        <taxon>Unionida</taxon>
        <taxon>Unionoidea</taxon>
        <taxon>Unionidae</taxon>
        <taxon>Ambleminae</taxon>
        <taxon>Lampsilini</taxon>
        <taxon>Potamilus</taxon>
    </lineage>
</organism>
<accession>A0AAE0WDU7</accession>
<reference evidence="11" key="2">
    <citation type="journal article" date="2021" name="Genome Biol. Evol.">
        <title>Developing a high-quality reference genome for a parasitic bivalve with doubly uniparental inheritance (Bivalvia: Unionida).</title>
        <authorList>
            <person name="Smith C.H."/>
        </authorList>
    </citation>
    <scope>NUCLEOTIDE SEQUENCE</scope>
    <source>
        <strain evidence="11">CHS0354</strain>
        <tissue evidence="11">Mantle</tissue>
    </source>
</reference>
<evidence type="ECO:0000256" key="6">
    <source>
        <dbReference type="ARBA" id="ARBA00023128"/>
    </source>
</evidence>
<sequence>MSLTISGIRLAFRGLFSTKAVKDWTQSRLIQHSAVFFKAEPISETEKEAKTEDSQKDKVPIIDPLTSIEYMDSKAYSHTYGDKPVWFHYRRNFKGWIVPETRKTCIRAGKMTTGSPCPVCRDEYLVVDYRNVKLLEQFISPSDGKVIASIKTGVCQKQHKRLLLEVARARDYGFIEDVLPFREYDYDEYRAIAAESEGIKEKS</sequence>
<evidence type="ECO:0000256" key="9">
    <source>
        <dbReference type="ARBA" id="ARBA00035130"/>
    </source>
</evidence>
<keyword evidence="4" id="KW-0809">Transit peptide</keyword>
<keyword evidence="5" id="KW-0689">Ribosomal protein</keyword>
<evidence type="ECO:0000256" key="5">
    <source>
        <dbReference type="ARBA" id="ARBA00022980"/>
    </source>
</evidence>
<dbReference type="GO" id="GO:0032543">
    <property type="term" value="P:mitochondrial translation"/>
    <property type="evidence" value="ECO:0007669"/>
    <property type="project" value="InterPro"/>
</dbReference>
<dbReference type="Gene3D" id="4.10.640.10">
    <property type="entry name" value="Ribosomal protein S18"/>
    <property type="match status" value="1"/>
</dbReference>
<dbReference type="SUPFAM" id="SSF46911">
    <property type="entry name" value="Ribosomal protein S18"/>
    <property type="match status" value="1"/>
</dbReference>
<keyword evidence="3" id="KW-0597">Phosphoprotein</keyword>
<comment type="caution">
    <text evidence="11">The sequence shown here is derived from an EMBL/GenBank/DDBJ whole genome shotgun (WGS) entry which is preliminary data.</text>
</comment>
<comment type="similarity">
    <text evidence="2">Belongs to the bacterial ribosomal protein bS18 family. Mitochondrion-specific ribosomal protein mS40 subfamily.</text>
</comment>
<dbReference type="Proteomes" id="UP001195483">
    <property type="component" value="Unassembled WGS sequence"/>
</dbReference>
<proteinExistence type="inferred from homology"/>
<reference evidence="11" key="1">
    <citation type="journal article" date="2021" name="Genome Biol. Evol.">
        <title>A High-Quality Reference Genome for a Parasitic Bivalve with Doubly Uniparental Inheritance (Bivalvia: Unionida).</title>
        <authorList>
            <person name="Smith C.H."/>
        </authorList>
    </citation>
    <scope>NUCLEOTIDE SEQUENCE</scope>
    <source>
        <strain evidence="11">CHS0354</strain>
    </source>
</reference>
<gene>
    <name evidence="11" type="ORF">CHS0354_005442</name>
</gene>
<keyword evidence="12" id="KW-1185">Reference proteome</keyword>
<dbReference type="InterPro" id="IPR036870">
    <property type="entry name" value="Ribosomal_bS18_sf"/>
</dbReference>